<dbReference type="SMART" id="SM00116">
    <property type="entry name" value="CBS"/>
    <property type="match status" value="2"/>
</dbReference>
<dbReference type="RefSeq" id="WP_130479186.1">
    <property type="nucleotide sequence ID" value="NZ_SFCC01000020.1"/>
</dbReference>
<comment type="caution">
    <text evidence="4">The sequence shown here is derived from an EMBL/GenBank/DDBJ whole genome shotgun (WGS) entry which is preliminary data.</text>
</comment>
<dbReference type="OrthoDB" id="9807125at2"/>
<evidence type="ECO:0000256" key="1">
    <source>
        <dbReference type="ARBA" id="ARBA00023122"/>
    </source>
</evidence>
<evidence type="ECO:0000313" key="4">
    <source>
        <dbReference type="EMBL" id="RZQ59923.1"/>
    </source>
</evidence>
<keyword evidence="5" id="KW-1185">Reference proteome</keyword>
<sequence length="142" mass="15366">MRIADLLRAKGTAVATVRPDTTVTELLAGLAEHNVGALVVLGDEGVAGIVSERDVVRRLNDHGPDLLNRPVSSIMTKVVATCTPEDSVDDLSRLMTERRVRHVPVLTDGKLSGIVSIGDVVKNRIDELEHSHEQLQNYIAQG</sequence>
<dbReference type="InterPro" id="IPR000644">
    <property type="entry name" value="CBS_dom"/>
</dbReference>
<dbReference type="InterPro" id="IPR051257">
    <property type="entry name" value="Diverse_CBS-Domain"/>
</dbReference>
<dbReference type="PANTHER" id="PTHR43080">
    <property type="entry name" value="CBS DOMAIN-CONTAINING PROTEIN CBSX3, MITOCHONDRIAL"/>
    <property type="match status" value="1"/>
</dbReference>
<dbReference type="SUPFAM" id="SSF54631">
    <property type="entry name" value="CBS-domain pair"/>
    <property type="match status" value="1"/>
</dbReference>
<dbReference type="InterPro" id="IPR046342">
    <property type="entry name" value="CBS_dom_sf"/>
</dbReference>
<feature type="domain" description="CBS" evidence="3">
    <location>
        <begin position="75"/>
        <end position="130"/>
    </location>
</feature>
<evidence type="ECO:0000256" key="2">
    <source>
        <dbReference type="PROSITE-ProRule" id="PRU00703"/>
    </source>
</evidence>
<dbReference type="Gene3D" id="3.10.580.10">
    <property type="entry name" value="CBS-domain"/>
    <property type="match status" value="1"/>
</dbReference>
<name>A0A4Q7J0M8_9PSEU</name>
<dbReference type="PANTHER" id="PTHR43080:SF2">
    <property type="entry name" value="CBS DOMAIN-CONTAINING PROTEIN"/>
    <property type="match status" value="1"/>
</dbReference>
<organism evidence="4 5">
    <name type="scientific">Amycolatopsis suaedae</name>
    <dbReference type="NCBI Taxonomy" id="2510978"/>
    <lineage>
        <taxon>Bacteria</taxon>
        <taxon>Bacillati</taxon>
        <taxon>Actinomycetota</taxon>
        <taxon>Actinomycetes</taxon>
        <taxon>Pseudonocardiales</taxon>
        <taxon>Pseudonocardiaceae</taxon>
        <taxon>Amycolatopsis</taxon>
    </lineage>
</organism>
<evidence type="ECO:0000259" key="3">
    <source>
        <dbReference type="PROSITE" id="PS51371"/>
    </source>
</evidence>
<protein>
    <submittedName>
        <fullName evidence="4">CBS domain-containing protein</fullName>
    </submittedName>
</protein>
<dbReference type="InterPro" id="IPR044725">
    <property type="entry name" value="CBSX3_CBS_dom"/>
</dbReference>
<dbReference type="Proteomes" id="UP000292003">
    <property type="component" value="Unassembled WGS sequence"/>
</dbReference>
<keyword evidence="1 2" id="KW-0129">CBS domain</keyword>
<dbReference type="Pfam" id="PF00571">
    <property type="entry name" value="CBS"/>
    <property type="match status" value="2"/>
</dbReference>
<gene>
    <name evidence="4" type="ORF">EWH70_31320</name>
</gene>
<dbReference type="AlphaFoldDB" id="A0A4Q7J0M8"/>
<dbReference type="EMBL" id="SFCC01000020">
    <property type="protein sequence ID" value="RZQ59923.1"/>
    <property type="molecule type" value="Genomic_DNA"/>
</dbReference>
<dbReference type="PROSITE" id="PS51371">
    <property type="entry name" value="CBS"/>
    <property type="match status" value="2"/>
</dbReference>
<reference evidence="4 5" key="1">
    <citation type="submission" date="2019-02" db="EMBL/GenBank/DDBJ databases">
        <title>Draft genome sequence of Amycolatopsis sp. 8-3EHSu isolated from roots of Suaeda maritima.</title>
        <authorList>
            <person name="Duangmal K."/>
            <person name="Chantavorakit T."/>
        </authorList>
    </citation>
    <scope>NUCLEOTIDE SEQUENCE [LARGE SCALE GENOMIC DNA]</scope>
    <source>
        <strain evidence="4 5">8-3EHSu</strain>
    </source>
</reference>
<proteinExistence type="predicted"/>
<dbReference type="CDD" id="cd04623">
    <property type="entry name" value="CBS_pair_bac_euk"/>
    <property type="match status" value="1"/>
</dbReference>
<feature type="domain" description="CBS" evidence="3">
    <location>
        <begin position="6"/>
        <end position="66"/>
    </location>
</feature>
<accession>A0A4Q7J0M8</accession>
<evidence type="ECO:0000313" key="5">
    <source>
        <dbReference type="Proteomes" id="UP000292003"/>
    </source>
</evidence>